<evidence type="ECO:0000313" key="4">
    <source>
        <dbReference type="Proteomes" id="UP000217265"/>
    </source>
</evidence>
<dbReference type="InterPro" id="IPR014922">
    <property type="entry name" value="YdhG-like"/>
</dbReference>
<sequence>MKTKNTTKVRGDGGGDSGTQEVDTFMAGLDHPLKNEIVEVRRIISGVSPAIQEGVKWNAPSFRTTEFFATIHLRARDKIQIVFHLGAKARDDVQSMAISDPCSLIKWLAKDRCLVTVGDVVANKAALVAIVRQWIAYV</sequence>
<gene>
    <name evidence="3" type="ORF">CMV30_15690</name>
</gene>
<dbReference type="KEGG" id="vbh:CMV30_15690"/>
<proteinExistence type="predicted"/>
<evidence type="ECO:0000259" key="2">
    <source>
        <dbReference type="Pfam" id="PF08818"/>
    </source>
</evidence>
<dbReference type="AlphaFoldDB" id="A0A290Q9S4"/>
<evidence type="ECO:0000256" key="1">
    <source>
        <dbReference type="SAM" id="MobiDB-lite"/>
    </source>
</evidence>
<dbReference type="OrthoDB" id="9811812at2"/>
<keyword evidence="4" id="KW-1185">Reference proteome</keyword>
<dbReference type="Pfam" id="PF08818">
    <property type="entry name" value="DUF1801"/>
    <property type="match status" value="1"/>
</dbReference>
<dbReference type="EMBL" id="CP023344">
    <property type="protein sequence ID" value="ATC65274.1"/>
    <property type="molecule type" value="Genomic_DNA"/>
</dbReference>
<dbReference type="Proteomes" id="UP000217265">
    <property type="component" value="Chromosome"/>
</dbReference>
<dbReference type="SUPFAM" id="SSF159888">
    <property type="entry name" value="YdhG-like"/>
    <property type="match status" value="1"/>
</dbReference>
<reference evidence="3 4" key="1">
    <citation type="submission" date="2017-09" db="EMBL/GenBank/DDBJ databases">
        <title>Complete genome sequence of Verrucomicrobial strain HZ-65, isolated from freshwater.</title>
        <authorList>
            <person name="Choi A."/>
        </authorList>
    </citation>
    <scope>NUCLEOTIDE SEQUENCE [LARGE SCALE GENOMIC DNA]</scope>
    <source>
        <strain evidence="3 4">HZ-65</strain>
    </source>
</reference>
<name>A0A290Q9S4_9BACT</name>
<accession>A0A290Q9S4</accession>
<evidence type="ECO:0000313" key="3">
    <source>
        <dbReference type="EMBL" id="ATC65274.1"/>
    </source>
</evidence>
<dbReference type="RefSeq" id="WP_096056905.1">
    <property type="nucleotide sequence ID" value="NZ_CP023344.1"/>
</dbReference>
<feature type="region of interest" description="Disordered" evidence="1">
    <location>
        <begin position="1"/>
        <end position="21"/>
    </location>
</feature>
<protein>
    <recommendedName>
        <fullName evidence="2">YdhG-like domain-containing protein</fullName>
    </recommendedName>
</protein>
<feature type="domain" description="YdhG-like" evidence="2">
    <location>
        <begin position="35"/>
        <end position="135"/>
    </location>
</feature>
<organism evidence="3 4">
    <name type="scientific">Nibricoccus aquaticus</name>
    <dbReference type="NCBI Taxonomy" id="2576891"/>
    <lineage>
        <taxon>Bacteria</taxon>
        <taxon>Pseudomonadati</taxon>
        <taxon>Verrucomicrobiota</taxon>
        <taxon>Opitutia</taxon>
        <taxon>Opitutales</taxon>
        <taxon>Opitutaceae</taxon>
        <taxon>Nibricoccus</taxon>
    </lineage>
</organism>